<dbReference type="KEGG" id="mmd:GYY_02305"/>
<dbReference type="InterPro" id="IPR003731">
    <property type="entry name" value="Di-Nase_FeMo-co_biosynth"/>
</dbReference>
<proteinExistence type="predicted"/>
<dbReference type="SUPFAM" id="SSF53146">
    <property type="entry name" value="Nitrogenase accessory factor-like"/>
    <property type="match status" value="1"/>
</dbReference>
<reference evidence="2 3" key="1">
    <citation type="journal article" date="2011" name="J. Bacteriol.">
        <title>Complete Genome Sequence of a Nonculturable Methanococcus maripaludis Strain Extracted in a Metagenomic Survey of Petroleum Reservoir Fluids.</title>
        <authorList>
            <person name="Wang X."/>
            <person name="Greenfield P."/>
            <person name="Li D."/>
            <person name="Hendry P."/>
            <person name="Volk H."/>
            <person name="Sutherland T.D."/>
        </authorList>
    </citation>
    <scope>NUCLEOTIDE SEQUENCE [LARGE SCALE GENOMIC DNA]</scope>
    <source>
        <strain evidence="2 3">X1</strain>
    </source>
</reference>
<dbReference type="PANTHER" id="PTHR33937:SF5">
    <property type="entry name" value="IRON-MOLYBDENUM COFACTOR-BINDING PROTEIN"/>
    <property type="match status" value="1"/>
</dbReference>
<dbReference type="InterPro" id="IPR033913">
    <property type="entry name" value="MTH1175_dom"/>
</dbReference>
<dbReference type="Gene3D" id="3.30.420.130">
    <property type="entry name" value="Dinitrogenase iron-molybdenum cofactor biosynthesis domain"/>
    <property type="match status" value="1"/>
</dbReference>
<dbReference type="InterPro" id="IPR051840">
    <property type="entry name" value="NifX/NifY_domain"/>
</dbReference>
<dbReference type="Proteomes" id="UP000008889">
    <property type="component" value="Chromosome"/>
</dbReference>
<dbReference type="HOGENOM" id="CLU_104194_2_3_2"/>
<organism evidence="3">
    <name type="scientific">Methanococcus maripaludis X1</name>
    <dbReference type="NCBI Taxonomy" id="1053692"/>
    <lineage>
        <taxon>Archaea</taxon>
        <taxon>Methanobacteriati</taxon>
        <taxon>Methanobacteriota</taxon>
        <taxon>Methanomada group</taxon>
        <taxon>Methanococci</taxon>
        <taxon>Methanococcales</taxon>
        <taxon>Methanococcaceae</taxon>
        <taxon>Methanococcus</taxon>
    </lineage>
</organism>
<accession>G0H375</accession>
<dbReference type="Pfam" id="PF02579">
    <property type="entry name" value="Nitro_FeMo-Co"/>
    <property type="match status" value="1"/>
</dbReference>
<gene>
    <name evidence="2" type="ORF">GYY_02305</name>
</gene>
<evidence type="ECO:0000313" key="3">
    <source>
        <dbReference type="Proteomes" id="UP000008889"/>
    </source>
</evidence>
<dbReference type="PANTHER" id="PTHR33937">
    <property type="entry name" value="IRON-MOLYBDENUM PROTEIN-RELATED-RELATED"/>
    <property type="match status" value="1"/>
</dbReference>
<dbReference type="EMBL" id="CP002913">
    <property type="protein sequence ID" value="AEK19344.1"/>
    <property type="molecule type" value="Genomic_DNA"/>
</dbReference>
<dbReference type="PATRIC" id="fig|1053692.7.peg.455"/>
<feature type="domain" description="Dinitrogenase iron-molybdenum cofactor biosynthesis" evidence="1">
    <location>
        <begin position="36"/>
        <end position="124"/>
    </location>
</feature>
<dbReference type="CDD" id="cd00851">
    <property type="entry name" value="MTH1175"/>
    <property type="match status" value="1"/>
</dbReference>
<sequence length="134" mass="15357">MNNEKYETQKLKRKKIFLDNKNQSDNLKIAVPVFENKICEHFGKTALFLIFELDENCEVVNISRVQNTPCDGNGGGSPAEKLLLENPDVIIYNTMGEKRIETLKGRVKLYHTKNQDIKSALKECIDDILKTNNK</sequence>
<name>G0H375_METMI</name>
<evidence type="ECO:0000313" key="2">
    <source>
        <dbReference type="EMBL" id="AEK19344.1"/>
    </source>
</evidence>
<dbReference type="AlphaFoldDB" id="G0H375"/>
<protein>
    <submittedName>
        <fullName evidence="2">Nitrogen fixation-like protein</fullName>
    </submittedName>
</protein>
<evidence type="ECO:0000259" key="1">
    <source>
        <dbReference type="Pfam" id="PF02579"/>
    </source>
</evidence>
<dbReference type="InterPro" id="IPR036105">
    <property type="entry name" value="DiNase_FeMo-co_biosyn_sf"/>
</dbReference>